<dbReference type="Proteomes" id="UP000584326">
    <property type="component" value="Unassembled WGS sequence"/>
</dbReference>
<organism evidence="2 3">
    <name type="scientific">Podargus strigoides</name>
    <name type="common">Tawny frogmouth</name>
    <name type="synonym">Caprimulgus strigoides</name>
    <dbReference type="NCBI Taxonomy" id="8905"/>
    <lineage>
        <taxon>Eukaryota</taxon>
        <taxon>Metazoa</taxon>
        <taxon>Chordata</taxon>
        <taxon>Craniata</taxon>
        <taxon>Vertebrata</taxon>
        <taxon>Euteleostomi</taxon>
        <taxon>Archelosauria</taxon>
        <taxon>Archosauria</taxon>
        <taxon>Dinosauria</taxon>
        <taxon>Saurischia</taxon>
        <taxon>Theropoda</taxon>
        <taxon>Coelurosauria</taxon>
        <taxon>Aves</taxon>
        <taxon>Neognathae</taxon>
        <taxon>Neoaves</taxon>
        <taxon>Strisores</taxon>
        <taxon>Caprimulgiformes</taxon>
        <taxon>Podargidae</taxon>
        <taxon>Podargus</taxon>
    </lineage>
</organism>
<evidence type="ECO:0000313" key="3">
    <source>
        <dbReference type="Proteomes" id="UP000584326"/>
    </source>
</evidence>
<dbReference type="Gene3D" id="2.60.120.970">
    <property type="match status" value="1"/>
</dbReference>
<dbReference type="AlphaFoldDB" id="A0A7L4H2A6"/>
<dbReference type="InterPro" id="IPR001111">
    <property type="entry name" value="TGF-b_propeptide"/>
</dbReference>
<evidence type="ECO:0000259" key="1">
    <source>
        <dbReference type="Pfam" id="PF00688"/>
    </source>
</evidence>
<protein>
    <submittedName>
        <fullName evidence="2">TGFB1 factor</fullName>
    </submittedName>
</protein>
<reference evidence="2 3" key="1">
    <citation type="submission" date="2020-02" db="EMBL/GenBank/DDBJ databases">
        <title>Bird 10,000 Genomes (B10K) Project - Family phase.</title>
        <authorList>
            <person name="Zhang G."/>
        </authorList>
    </citation>
    <scope>NUCLEOTIDE SEQUENCE [LARGE SCALE GENOMIC DNA]</scope>
    <source>
        <strain evidence="2">B10K-DU-001-40</strain>
        <tissue evidence="2">Muscle</tissue>
    </source>
</reference>
<name>A0A7L4H2A6_PODST</name>
<dbReference type="Pfam" id="PF00688">
    <property type="entry name" value="TGFb_propeptide"/>
    <property type="match status" value="1"/>
</dbReference>
<feature type="non-terminal residue" evidence="2">
    <location>
        <position position="1"/>
    </location>
</feature>
<dbReference type="EMBL" id="VZTK01019576">
    <property type="protein sequence ID" value="NXX18692.1"/>
    <property type="molecule type" value="Genomic_DNA"/>
</dbReference>
<feature type="domain" description="TGF-beta propeptide" evidence="1">
    <location>
        <begin position="22"/>
        <end position="89"/>
    </location>
</feature>
<sequence>GLGGGCVGFWGEPPMIWGGPAQGYGNASWRYLHGRSVRVTADEEWLWFDVTDVVQQWLGGSDPLGMFKLSVHCPCEGAPEDMRVTIEGTTGVWGGVPLFCGVWGVTP</sequence>
<accession>A0A7L4H2A6</accession>
<dbReference type="OrthoDB" id="9194526at2759"/>
<feature type="non-terminal residue" evidence="2">
    <location>
        <position position="107"/>
    </location>
</feature>
<gene>
    <name evidence="2" type="primary">Tgfb1</name>
    <name evidence="2" type="ORF">PODSTR_R15030</name>
</gene>
<proteinExistence type="predicted"/>
<keyword evidence="3" id="KW-1185">Reference proteome</keyword>
<comment type="caution">
    <text evidence="2">The sequence shown here is derived from an EMBL/GenBank/DDBJ whole genome shotgun (WGS) entry which is preliminary data.</text>
</comment>
<evidence type="ECO:0000313" key="2">
    <source>
        <dbReference type="EMBL" id="NXX18692.1"/>
    </source>
</evidence>